<dbReference type="Proteomes" id="UP000294980">
    <property type="component" value="Unassembled WGS sequence"/>
</dbReference>
<dbReference type="EMBL" id="SLWX01000021">
    <property type="protein sequence ID" value="TCO71788.1"/>
    <property type="molecule type" value="Genomic_DNA"/>
</dbReference>
<dbReference type="AlphaFoldDB" id="A0A4R2KNY8"/>
<evidence type="ECO:0000256" key="1">
    <source>
        <dbReference type="SAM" id="SignalP"/>
    </source>
</evidence>
<accession>A0A4R2KNY8</accession>
<comment type="caution">
    <text evidence="2">The sequence shown here is derived from an EMBL/GenBank/DDBJ whole genome shotgun (WGS) entry which is preliminary data.</text>
</comment>
<feature type="chain" id="PRO_5020298871" description="DNA-binding beta-propeller fold protein YncE" evidence="1">
    <location>
        <begin position="37"/>
        <end position="470"/>
    </location>
</feature>
<dbReference type="PANTHER" id="PTHR47197">
    <property type="entry name" value="PROTEIN NIRF"/>
    <property type="match status" value="1"/>
</dbReference>
<dbReference type="InterPro" id="IPR051200">
    <property type="entry name" value="Host-pathogen_enzymatic-act"/>
</dbReference>
<dbReference type="PANTHER" id="PTHR47197:SF3">
    <property type="entry name" value="DIHYDRO-HEME D1 DEHYDROGENASE"/>
    <property type="match status" value="1"/>
</dbReference>
<proteinExistence type="predicted"/>
<dbReference type="InterPro" id="IPR015943">
    <property type="entry name" value="WD40/YVTN_repeat-like_dom_sf"/>
</dbReference>
<protein>
    <recommendedName>
        <fullName evidence="4">DNA-binding beta-propeller fold protein YncE</fullName>
    </recommendedName>
</protein>
<organism evidence="2 3">
    <name type="scientific">Chromatocurvus halotolerans</name>
    <dbReference type="NCBI Taxonomy" id="1132028"/>
    <lineage>
        <taxon>Bacteria</taxon>
        <taxon>Pseudomonadati</taxon>
        <taxon>Pseudomonadota</taxon>
        <taxon>Gammaproteobacteria</taxon>
        <taxon>Cellvibrionales</taxon>
        <taxon>Halieaceae</taxon>
        <taxon>Chromatocurvus</taxon>
    </lineage>
</organism>
<evidence type="ECO:0000313" key="3">
    <source>
        <dbReference type="Proteomes" id="UP000294980"/>
    </source>
</evidence>
<dbReference type="OrthoDB" id="5291933at2"/>
<keyword evidence="3" id="KW-1185">Reference proteome</keyword>
<dbReference type="SUPFAM" id="SSF75011">
    <property type="entry name" value="3-carboxy-cis,cis-mucoante lactonizing enzyme"/>
    <property type="match status" value="1"/>
</dbReference>
<evidence type="ECO:0008006" key="4">
    <source>
        <dbReference type="Google" id="ProtNLM"/>
    </source>
</evidence>
<reference evidence="2 3" key="1">
    <citation type="submission" date="2019-03" db="EMBL/GenBank/DDBJ databases">
        <title>Genomic Encyclopedia of Type Strains, Phase IV (KMG-IV): sequencing the most valuable type-strain genomes for metagenomic binning, comparative biology and taxonomic classification.</title>
        <authorList>
            <person name="Goeker M."/>
        </authorList>
    </citation>
    <scope>NUCLEOTIDE SEQUENCE [LARGE SCALE GENOMIC DNA]</scope>
    <source>
        <strain evidence="2 3">DSM 23344</strain>
    </source>
</reference>
<evidence type="ECO:0000313" key="2">
    <source>
        <dbReference type="EMBL" id="TCO71788.1"/>
    </source>
</evidence>
<feature type="signal peptide" evidence="1">
    <location>
        <begin position="1"/>
        <end position="36"/>
    </location>
</feature>
<dbReference type="Gene3D" id="2.130.10.10">
    <property type="entry name" value="YVTN repeat-like/Quinoprotein amine dehydrogenase"/>
    <property type="match status" value="1"/>
</dbReference>
<keyword evidence="1" id="KW-0732">Signal</keyword>
<dbReference type="RefSeq" id="WP_117319500.1">
    <property type="nucleotide sequence ID" value="NZ_QQSW01000028.1"/>
</dbReference>
<gene>
    <name evidence="2" type="ORF">EV688_12143</name>
</gene>
<name>A0A4R2KNY8_9GAMM</name>
<sequence>MKTFRIGVNAQGLRQALIIVCSVLVGATASVGAAQAESQGAHTGAGKVVDTARQNAYVLVAGRRLPYLYAISLHAALDPMNDGTANAIVARSKVALDQFDGRPLGDPANLVASEDGHSVYVVNHHGAIDNAEFLQHGGRGAIAVLDVERALDPANDNTTNALLRHMDSGGFGSLGVVLLADTIVLNNAESYLTEDGGNRITFVDRRTGSLRHTVELALGSPDHDCPDYPVPYVAPHGPPRDLAVLSPNASFGCFPNPNGLALGRTRDGGAYLFSANGGTGDVSVINLARALEGDPLAEVARIPVQVGPWGITATPDGHHVIVANGGSQRERRSGNTLSILDVDRASRGASDAEIARVLVGTDDPGVQTHPLMPSVTPDGRWVVVPNVRTDNVSIVDLQLALSGETNAEVARIPLMRADGQAARPKGSAITPDGRYALISGGPRSEPLSEEPGHLYIIDLRARRVEVVQWM</sequence>